<evidence type="ECO:0000313" key="6">
    <source>
        <dbReference type="Proteomes" id="UP000192758"/>
    </source>
</evidence>
<evidence type="ECO:0000256" key="3">
    <source>
        <dbReference type="ARBA" id="ARBA00022917"/>
    </source>
</evidence>
<keyword evidence="6" id="KW-1185">Reference proteome</keyword>
<dbReference type="InterPro" id="IPR002735">
    <property type="entry name" value="Transl_init_fac_IF2/IF5_dom"/>
</dbReference>
<proteinExistence type="inferred from homology"/>
<keyword evidence="3" id="KW-0648">Protein biosynthesis</keyword>
<evidence type="ECO:0000313" key="5">
    <source>
        <dbReference type="EMBL" id="OQS55529.1"/>
    </source>
</evidence>
<dbReference type="VEuPathDB" id="MicrosporidiaDB:EHP00_567"/>
<accession>A0A1W0E8P0</accession>
<protein>
    <recommendedName>
        <fullName evidence="4">Translation initiation factor IF2/IF5 domain-containing protein</fullName>
    </recommendedName>
</protein>
<dbReference type="GO" id="GO:0003743">
    <property type="term" value="F:translation initiation factor activity"/>
    <property type="evidence" value="ECO:0007669"/>
    <property type="project" value="UniProtKB-KW"/>
</dbReference>
<dbReference type="Pfam" id="PF01873">
    <property type="entry name" value="eIF-5_eIF-2B"/>
    <property type="match status" value="1"/>
</dbReference>
<dbReference type="AlphaFoldDB" id="A0A1W0E8P0"/>
<reference evidence="5 6" key="1">
    <citation type="journal article" date="2017" name="Environ. Microbiol.">
        <title>Decay of the glycolytic pathway and adaptation to intranuclear parasitism within Enterocytozoonidae microsporidia.</title>
        <authorList>
            <person name="Wiredu Boakye D."/>
            <person name="Jaroenlak P."/>
            <person name="Prachumwat A."/>
            <person name="Williams T.A."/>
            <person name="Bateman K.S."/>
            <person name="Itsathitphaisarn O."/>
            <person name="Sritunyalucksana K."/>
            <person name="Paszkiewicz K.H."/>
            <person name="Moore K.A."/>
            <person name="Stentiford G.D."/>
            <person name="Williams B.A."/>
        </authorList>
    </citation>
    <scope>NUCLEOTIDE SEQUENCE [LARGE SCALE GENOMIC DNA]</scope>
    <source>
        <strain evidence="5 6">TH1</strain>
    </source>
</reference>
<dbReference type="InterPro" id="IPR016190">
    <property type="entry name" value="Transl_init_fac_IF2/IF5_Zn-bd"/>
</dbReference>
<dbReference type="PANTHER" id="PTHR23001">
    <property type="entry name" value="EUKARYOTIC TRANSLATION INITIATION FACTOR"/>
    <property type="match status" value="1"/>
</dbReference>
<evidence type="ECO:0000256" key="2">
    <source>
        <dbReference type="ARBA" id="ARBA00022540"/>
    </source>
</evidence>
<dbReference type="OrthoDB" id="10255414at2759"/>
<dbReference type="EMBL" id="MNPJ01000007">
    <property type="protein sequence ID" value="OQS55529.1"/>
    <property type="molecule type" value="Genomic_DNA"/>
</dbReference>
<dbReference type="InterPro" id="IPR045196">
    <property type="entry name" value="IF2/IF5"/>
</dbReference>
<dbReference type="Gene3D" id="3.30.30.170">
    <property type="match status" value="1"/>
</dbReference>
<evidence type="ECO:0000259" key="4">
    <source>
        <dbReference type="SMART" id="SM00653"/>
    </source>
</evidence>
<comment type="similarity">
    <text evidence="1">Belongs to the eIF-2-beta/eIF-5 family.</text>
</comment>
<gene>
    <name evidence="5" type="ORF">EHP00_567</name>
</gene>
<dbReference type="SUPFAM" id="SSF100966">
    <property type="entry name" value="Translation initiation factor 2 beta, aIF2beta, N-terminal domain"/>
    <property type="match status" value="1"/>
</dbReference>
<dbReference type="SMART" id="SM00653">
    <property type="entry name" value="eIF2B_5"/>
    <property type="match status" value="1"/>
</dbReference>
<sequence length="197" mass="22590">MIIENDSVSSSSEEDYVPVGFSQVNLNLSNLNCKKPETVNVFVKKTVDDSFDLMPQLQYEYLLNRADEYLKQTIDNNKKSIKLNVTRRNRKTQINIQEVAEQLHRQTEHLSRFMLKGLFSEGTVNEKGILNVDGRFVQSEVENVIKTFIAEYVVCKSCENMNNTVIIKKNRLFFVKCNSCGSERCVGNVIDGYVSNK</sequence>
<feature type="domain" description="Translation initiation factor IF2/IF5" evidence="4">
    <location>
        <begin position="82"/>
        <end position="183"/>
    </location>
</feature>
<comment type="caution">
    <text evidence="5">The sequence shown here is derived from an EMBL/GenBank/DDBJ whole genome shotgun (WGS) entry which is preliminary data.</text>
</comment>
<organism evidence="5 6">
    <name type="scientific">Ecytonucleospora hepatopenaei</name>
    <dbReference type="NCBI Taxonomy" id="646526"/>
    <lineage>
        <taxon>Eukaryota</taxon>
        <taxon>Fungi</taxon>
        <taxon>Fungi incertae sedis</taxon>
        <taxon>Microsporidia</taxon>
        <taxon>Enterocytozoonidae</taxon>
        <taxon>Ecytonucleospora</taxon>
    </lineage>
</organism>
<keyword evidence="2" id="KW-0396">Initiation factor</keyword>
<dbReference type="InterPro" id="IPR016189">
    <property type="entry name" value="Transl_init_fac_IF2/IF5_N"/>
</dbReference>
<dbReference type="Proteomes" id="UP000192758">
    <property type="component" value="Unassembled WGS sequence"/>
</dbReference>
<evidence type="ECO:0000256" key="1">
    <source>
        <dbReference type="ARBA" id="ARBA00010397"/>
    </source>
</evidence>
<name>A0A1W0E8P0_9MICR</name>
<dbReference type="SUPFAM" id="SSF75689">
    <property type="entry name" value="Zinc-binding domain of translation initiation factor 2 beta"/>
    <property type="match status" value="1"/>
</dbReference>
<dbReference type="STRING" id="646526.A0A1W0E8P0"/>